<proteinExistence type="predicted"/>
<dbReference type="Gene3D" id="2.130.10.10">
    <property type="entry name" value="YVTN repeat-like/Quinoprotein amine dehydrogenase"/>
    <property type="match status" value="1"/>
</dbReference>
<dbReference type="InterPro" id="IPR041916">
    <property type="entry name" value="Anti_sigma_zinc_sf"/>
</dbReference>
<dbReference type="Gene3D" id="1.10.10.1320">
    <property type="entry name" value="Anti-sigma factor, zinc-finger domain"/>
    <property type="match status" value="1"/>
</dbReference>
<dbReference type="RefSeq" id="WP_109824757.1">
    <property type="nucleotide sequence ID" value="NZ_CP029494.1"/>
</dbReference>
<evidence type="ECO:0000313" key="3">
    <source>
        <dbReference type="Proteomes" id="UP000245368"/>
    </source>
</evidence>
<protein>
    <recommendedName>
        <fullName evidence="4">Zinc-finger domain-containing protein</fullName>
    </recommendedName>
</protein>
<evidence type="ECO:0000256" key="1">
    <source>
        <dbReference type="SAM" id="Phobius"/>
    </source>
</evidence>
<evidence type="ECO:0008006" key="4">
    <source>
        <dbReference type="Google" id="ProtNLM"/>
    </source>
</evidence>
<gene>
    <name evidence="2" type="ORF">DKM44_01255</name>
</gene>
<dbReference type="KEGG" id="dez:DKM44_01255"/>
<accession>A0A2Z3JEX0</accession>
<dbReference type="Proteomes" id="UP000245368">
    <property type="component" value="Chromosome"/>
</dbReference>
<dbReference type="EMBL" id="CP029494">
    <property type="protein sequence ID" value="AWN22031.1"/>
    <property type="molecule type" value="Genomic_DNA"/>
</dbReference>
<keyword evidence="1" id="KW-0812">Transmembrane</keyword>
<name>A0A2Z3JEX0_9DEIO</name>
<reference evidence="2 3" key="1">
    <citation type="submission" date="2018-05" db="EMBL/GenBank/DDBJ databases">
        <title>Complete Genome Sequence of Deinococcus sp. strain 17bor-2.</title>
        <authorList>
            <person name="Srinivasan S."/>
        </authorList>
    </citation>
    <scope>NUCLEOTIDE SEQUENCE [LARGE SCALE GENOMIC DNA]</scope>
    <source>
        <strain evidence="2 3">17bor-2</strain>
    </source>
</reference>
<evidence type="ECO:0000313" key="2">
    <source>
        <dbReference type="EMBL" id="AWN22031.1"/>
    </source>
</evidence>
<keyword evidence="1" id="KW-0472">Membrane</keyword>
<sequence>MDCATCREELGAVLLGLTDAPTADTLRRHLADCPECAGEAARLEPLLGALLTAPDPVPMPEGARERLLASARLRPEDRSQAGAPVQTISAAQSAARRPPTLALRRWLALGLGAAAALAAWTVWPTAAPLNLRHADVVISAGDVLVTARSEVAGYPLVLRAASGHLRGVVLRQARPAWYTEGVYAGGRAYLLDAANEELVVLNVADSKVERTYPVPGGAAGLAVQGGRVFVKSAASGELRIFEGEHCFVNVLSRRREMPQAEYMDAVLALPGAVLTTQHTTGQVFVLSPDGQQVRATYEVGGAPVGLAGWRGKVLVLDVQGRLLQLGAQGQIERRLKLPGHPDKLSVMDNRAYLTDRGGRVSVIDLPAFRMTQQRTFGKPMDIVALPSGGLALADAQLGVMLLRADLSAS</sequence>
<dbReference type="InterPro" id="IPR015943">
    <property type="entry name" value="WD40/YVTN_repeat-like_dom_sf"/>
</dbReference>
<dbReference type="AlphaFoldDB" id="A0A2Z3JEX0"/>
<feature type="transmembrane region" description="Helical" evidence="1">
    <location>
        <begin position="106"/>
        <end position="123"/>
    </location>
</feature>
<dbReference type="OrthoDB" id="56740at2"/>
<keyword evidence="3" id="KW-1185">Reference proteome</keyword>
<keyword evidence="1" id="KW-1133">Transmembrane helix</keyword>
<organism evidence="2 3">
    <name type="scientific">Deinococcus irradiatisoli</name>
    <dbReference type="NCBI Taxonomy" id="2202254"/>
    <lineage>
        <taxon>Bacteria</taxon>
        <taxon>Thermotogati</taxon>
        <taxon>Deinococcota</taxon>
        <taxon>Deinococci</taxon>
        <taxon>Deinococcales</taxon>
        <taxon>Deinococcaceae</taxon>
        <taxon>Deinococcus</taxon>
    </lineage>
</organism>
<dbReference type="SUPFAM" id="SSF63825">
    <property type="entry name" value="YWTD domain"/>
    <property type="match status" value="1"/>
</dbReference>